<dbReference type="PANTHER" id="PTHR43308:SF5">
    <property type="entry name" value="S-LAYER PROTEIN _ PEPTIDOGLYCAN ENDO-BETA-N-ACETYLGLUCOSAMINIDASE"/>
    <property type="match status" value="1"/>
</dbReference>
<dbReference type="PROSITE" id="PS51272">
    <property type="entry name" value="SLH"/>
    <property type="match status" value="2"/>
</dbReference>
<dbReference type="STRING" id="1305675.BFG57_02495"/>
<feature type="domain" description="SLH" evidence="3">
    <location>
        <begin position="22"/>
        <end position="85"/>
    </location>
</feature>
<dbReference type="AlphaFoldDB" id="A0A1E5LDP1"/>
<accession>A0A1E5LDP1</accession>
<feature type="compositionally biased region" description="Low complexity" evidence="2">
    <location>
        <begin position="207"/>
        <end position="219"/>
    </location>
</feature>
<feature type="compositionally biased region" description="Low complexity" evidence="2">
    <location>
        <begin position="226"/>
        <end position="241"/>
    </location>
</feature>
<protein>
    <recommendedName>
        <fullName evidence="3">SLH domain-containing protein</fullName>
    </recommendedName>
</protein>
<evidence type="ECO:0000313" key="4">
    <source>
        <dbReference type="EMBL" id="OEH92159.1"/>
    </source>
</evidence>
<organism evidence="4 5">
    <name type="scientific">Bacillus solimangrovi</name>
    <dbReference type="NCBI Taxonomy" id="1305675"/>
    <lineage>
        <taxon>Bacteria</taxon>
        <taxon>Bacillati</taxon>
        <taxon>Bacillota</taxon>
        <taxon>Bacilli</taxon>
        <taxon>Bacillales</taxon>
        <taxon>Bacillaceae</taxon>
        <taxon>Bacillus</taxon>
    </lineage>
</organism>
<proteinExistence type="predicted"/>
<gene>
    <name evidence="4" type="ORF">BFG57_02495</name>
</gene>
<evidence type="ECO:0000259" key="3">
    <source>
        <dbReference type="PROSITE" id="PS51272"/>
    </source>
</evidence>
<evidence type="ECO:0000256" key="2">
    <source>
        <dbReference type="SAM" id="MobiDB-lite"/>
    </source>
</evidence>
<feature type="domain" description="SLH" evidence="3">
    <location>
        <begin position="141"/>
        <end position="204"/>
    </location>
</feature>
<evidence type="ECO:0000313" key="5">
    <source>
        <dbReference type="Proteomes" id="UP000095209"/>
    </source>
</evidence>
<dbReference type="Pfam" id="PF00395">
    <property type="entry name" value="SLH"/>
    <property type="match status" value="3"/>
</dbReference>
<keyword evidence="1" id="KW-0732">Signal</keyword>
<dbReference type="EMBL" id="MJEH01000033">
    <property type="protein sequence ID" value="OEH92159.1"/>
    <property type="molecule type" value="Genomic_DNA"/>
</dbReference>
<sequence>MIRMKQLLSGALTLGILFTFQPEIQAQSDIENHWAKDTIATWIDKGWISGYDEETYLPNKPVTRAEFVTFISRSFNLSEQFDIDYIDVNNTDWFYGQLQLSAPYISGYEDGSFQPNKTITRQEGAVILARLISAEQAKGQELTFNDIDSVSSWAKPAIQLVVSNGLMGGYPDDTFQPNQPITRAEAIVTLNRSQNFVSKHVQEEVQENVNNQEEAPNEPAVDDSNTDAATTPTNNTSSPDGNKGDNDSSDSSENDEKLEILSATVKVGGTNLKAKKISDGTFEVKLPDDDKAKFTHFTIKGTENIDSLEASIYPVSREIEFENGKAEMSISKLLGSFDNGGDGVSVQKIKESMDGDSFTIKGEVTGTNGETKPLKLILKK</sequence>
<dbReference type="Proteomes" id="UP000095209">
    <property type="component" value="Unassembled WGS sequence"/>
</dbReference>
<feature type="region of interest" description="Disordered" evidence="2">
    <location>
        <begin position="207"/>
        <end position="255"/>
    </location>
</feature>
<dbReference type="PANTHER" id="PTHR43308">
    <property type="entry name" value="OUTER MEMBRANE PROTEIN ALPHA-RELATED"/>
    <property type="match status" value="1"/>
</dbReference>
<name>A0A1E5LDP1_9BACI</name>
<dbReference type="OrthoDB" id="5845122at2"/>
<reference evidence="4 5" key="1">
    <citation type="submission" date="2016-08" db="EMBL/GenBank/DDBJ databases">
        <title>Genome of Bacillus solimangrovi GH2-4.</title>
        <authorList>
            <person name="Lim S."/>
            <person name="Kim B.-C."/>
        </authorList>
    </citation>
    <scope>NUCLEOTIDE SEQUENCE [LARGE SCALE GENOMIC DNA]</scope>
    <source>
        <strain evidence="4 5">GH2-4</strain>
    </source>
</reference>
<comment type="caution">
    <text evidence="4">The sequence shown here is derived from an EMBL/GenBank/DDBJ whole genome shotgun (WGS) entry which is preliminary data.</text>
</comment>
<dbReference type="InterPro" id="IPR051465">
    <property type="entry name" value="Cell_Envelope_Struct_Comp"/>
</dbReference>
<keyword evidence="5" id="KW-1185">Reference proteome</keyword>
<evidence type="ECO:0000256" key="1">
    <source>
        <dbReference type="ARBA" id="ARBA00022729"/>
    </source>
</evidence>
<dbReference type="InterPro" id="IPR001119">
    <property type="entry name" value="SLH_dom"/>
</dbReference>